<comment type="caution">
    <text evidence="7">The sequence shown here is derived from an EMBL/GenBank/DDBJ whole genome shotgun (WGS) entry which is preliminary data.</text>
</comment>
<dbReference type="InterPro" id="IPR043128">
    <property type="entry name" value="Rev_trsase/Diguanyl_cyclase"/>
</dbReference>
<dbReference type="SUPFAM" id="SSF141868">
    <property type="entry name" value="EAL domain-like"/>
    <property type="match status" value="1"/>
</dbReference>
<comment type="caution">
    <text evidence="1">Lacks conserved residue(s) required for the propagation of feature annotation.</text>
</comment>
<dbReference type="EMBL" id="JAQOSQ010000003">
    <property type="protein sequence ID" value="MDJ1182669.1"/>
    <property type="molecule type" value="Genomic_DNA"/>
</dbReference>
<dbReference type="SMART" id="SM00052">
    <property type="entry name" value="EAL"/>
    <property type="match status" value="1"/>
</dbReference>
<feature type="domain" description="GGDEF" evidence="6">
    <location>
        <begin position="232"/>
        <end position="365"/>
    </location>
</feature>
<dbReference type="Gene3D" id="3.20.20.450">
    <property type="entry name" value="EAL domain"/>
    <property type="match status" value="1"/>
</dbReference>
<dbReference type="InterPro" id="IPR035919">
    <property type="entry name" value="EAL_sf"/>
</dbReference>
<dbReference type="Pfam" id="PF00563">
    <property type="entry name" value="EAL"/>
    <property type="match status" value="1"/>
</dbReference>
<dbReference type="Pfam" id="PF00990">
    <property type="entry name" value="GGDEF"/>
    <property type="match status" value="1"/>
</dbReference>
<dbReference type="SUPFAM" id="SSF52172">
    <property type="entry name" value="CheY-like"/>
    <property type="match status" value="1"/>
</dbReference>
<name>A0ABT7BU05_9CYAN</name>
<dbReference type="CDD" id="cd01949">
    <property type="entry name" value="GGDEF"/>
    <property type="match status" value="1"/>
</dbReference>
<dbReference type="InterPro" id="IPR001789">
    <property type="entry name" value="Sig_transdc_resp-reg_receiver"/>
</dbReference>
<evidence type="ECO:0000259" key="4">
    <source>
        <dbReference type="PROSITE" id="PS50110"/>
    </source>
</evidence>
<dbReference type="InterPro" id="IPR011006">
    <property type="entry name" value="CheY-like_superfamily"/>
</dbReference>
<evidence type="ECO:0000313" key="8">
    <source>
        <dbReference type="Proteomes" id="UP001232992"/>
    </source>
</evidence>
<dbReference type="InterPro" id="IPR029787">
    <property type="entry name" value="Nucleotide_cyclase"/>
</dbReference>
<dbReference type="PANTHER" id="PTHR44757">
    <property type="entry name" value="DIGUANYLATE CYCLASE DGCP"/>
    <property type="match status" value="1"/>
</dbReference>
<organism evidence="7 8">
    <name type="scientific">Roseofilum casamattae BLCC-M143</name>
    <dbReference type="NCBI Taxonomy" id="3022442"/>
    <lineage>
        <taxon>Bacteria</taxon>
        <taxon>Bacillati</taxon>
        <taxon>Cyanobacteriota</taxon>
        <taxon>Cyanophyceae</taxon>
        <taxon>Desertifilales</taxon>
        <taxon>Desertifilaceae</taxon>
        <taxon>Roseofilum</taxon>
        <taxon>Roseofilum casamattae</taxon>
    </lineage>
</organism>
<gene>
    <name evidence="7" type="ORF">PMH09_05625</name>
</gene>
<dbReference type="Proteomes" id="UP001232992">
    <property type="component" value="Unassembled WGS sequence"/>
</dbReference>
<accession>A0ABT7BU05</accession>
<dbReference type="InterPro" id="IPR000160">
    <property type="entry name" value="GGDEF_dom"/>
</dbReference>
<dbReference type="RefSeq" id="WP_283757320.1">
    <property type="nucleotide sequence ID" value="NZ_JAQOSQ010000003.1"/>
</dbReference>
<dbReference type="PROSITE" id="PS50887">
    <property type="entry name" value="GGDEF"/>
    <property type="match status" value="1"/>
</dbReference>
<proteinExistence type="predicted"/>
<evidence type="ECO:0000256" key="2">
    <source>
        <dbReference type="SAM" id="Coils"/>
    </source>
</evidence>
<sequence>MDRFQSRLPQGHILLVDAHPEDFQRLDKALGEEGYKLRHIPNPMMALMVARATQPDLILLQIDRVDEECRDLCAKLQKNIKTCEIPIILVSSDRVMLQSVEAKVTGVVDCIWSSYNHPETMIRLRSQLKIQQLGKQLKQQQLYLQQEIRDRQAAEVKVEQLNIELEKRVQERTSRLEQANQELKREIIERHKIQKRLHHQAYYNSLTGLPNRALFIERLEDALSRQKHQADYRFAVLFVDGDRFKVINDSLGHLVGDKLIAAMARRLESLTRLIDTLAHFGGDQFAILLEEIRDLDEVTSITQQIHQEFTSPFDAARHTVYLNISTGITICFSEDRDPQHILRDAETAMYRSKDLMPGGYQIFDSAMHAHAVALLRLEMDLRLAIKRQEFYLQYQPIVSLETGKISGFEALVRWQHPEHGFISPSEFIPAAEKTGLIVPIGRWILKEACQQLRIWQECYMNYFPISVSINLSTKQFLQADLIEQLDRILQGTEIDGNLIKLEITESIIMENQQSDRLIEQFRDRQIRVCLDDFGTGYSSLSYLQRLKVDTLKIDRSFIQDLDKNEDNLKIVEAIITLAHQLGMDVTAEGVETHEQLELLQTLGCESGQGYFFAKPLDREDAAALIVNPSKWIQEIDRPLDSRATDNPSTKPKPKSFPDDP</sequence>
<feature type="domain" description="Response regulatory" evidence="4">
    <location>
        <begin position="12"/>
        <end position="128"/>
    </location>
</feature>
<evidence type="ECO:0000259" key="6">
    <source>
        <dbReference type="PROSITE" id="PS50887"/>
    </source>
</evidence>
<dbReference type="SUPFAM" id="SSF55073">
    <property type="entry name" value="Nucleotide cyclase"/>
    <property type="match status" value="1"/>
</dbReference>
<keyword evidence="2" id="KW-0175">Coiled coil</keyword>
<dbReference type="PROSITE" id="PS50883">
    <property type="entry name" value="EAL"/>
    <property type="match status" value="1"/>
</dbReference>
<dbReference type="PROSITE" id="PS50110">
    <property type="entry name" value="RESPONSE_REGULATORY"/>
    <property type="match status" value="1"/>
</dbReference>
<dbReference type="Gene3D" id="3.40.50.2300">
    <property type="match status" value="1"/>
</dbReference>
<feature type="region of interest" description="Disordered" evidence="3">
    <location>
        <begin position="636"/>
        <end position="660"/>
    </location>
</feature>
<protein>
    <submittedName>
        <fullName evidence="7">EAL domain-containing protein</fullName>
    </submittedName>
</protein>
<evidence type="ECO:0000259" key="5">
    <source>
        <dbReference type="PROSITE" id="PS50883"/>
    </source>
</evidence>
<evidence type="ECO:0000256" key="3">
    <source>
        <dbReference type="SAM" id="MobiDB-lite"/>
    </source>
</evidence>
<dbReference type="CDD" id="cd01948">
    <property type="entry name" value="EAL"/>
    <property type="match status" value="1"/>
</dbReference>
<dbReference type="NCBIfam" id="TIGR00254">
    <property type="entry name" value="GGDEF"/>
    <property type="match status" value="1"/>
</dbReference>
<evidence type="ECO:0000313" key="7">
    <source>
        <dbReference type="EMBL" id="MDJ1182669.1"/>
    </source>
</evidence>
<dbReference type="Gene3D" id="3.30.70.270">
    <property type="match status" value="1"/>
</dbReference>
<feature type="coiled-coil region" evidence="2">
    <location>
        <begin position="144"/>
        <end position="196"/>
    </location>
</feature>
<feature type="domain" description="EAL" evidence="5">
    <location>
        <begin position="374"/>
        <end position="629"/>
    </location>
</feature>
<dbReference type="InterPro" id="IPR052155">
    <property type="entry name" value="Biofilm_reg_signaling"/>
</dbReference>
<dbReference type="SMART" id="SM00267">
    <property type="entry name" value="GGDEF"/>
    <property type="match status" value="1"/>
</dbReference>
<dbReference type="InterPro" id="IPR001633">
    <property type="entry name" value="EAL_dom"/>
</dbReference>
<dbReference type="PANTHER" id="PTHR44757:SF2">
    <property type="entry name" value="BIOFILM ARCHITECTURE MAINTENANCE PROTEIN MBAA"/>
    <property type="match status" value="1"/>
</dbReference>
<reference evidence="7 8" key="1">
    <citation type="submission" date="2023-01" db="EMBL/GenBank/DDBJ databases">
        <title>Novel diversity within Roseofilum (Cyanobacteria; Desertifilaceae) from marine benthic mats with descriptions of four novel species.</title>
        <authorList>
            <person name="Wang Y."/>
            <person name="Berthold D.E."/>
            <person name="Hu J."/>
            <person name="Lefler F.W."/>
            <person name="Laughinghouse H.D. IV."/>
        </authorList>
    </citation>
    <scope>NUCLEOTIDE SEQUENCE [LARGE SCALE GENOMIC DNA]</scope>
    <source>
        <strain evidence="7 8">BLCC-M143</strain>
    </source>
</reference>
<evidence type="ECO:0000256" key="1">
    <source>
        <dbReference type="PROSITE-ProRule" id="PRU00169"/>
    </source>
</evidence>
<keyword evidence="8" id="KW-1185">Reference proteome</keyword>